<evidence type="ECO:0000313" key="2">
    <source>
        <dbReference type="Proteomes" id="UP000001971"/>
    </source>
</evidence>
<organism evidence="1 2">
    <name type="scientific">Yersinia pestis bv. Antiqua (strain Antiqua)</name>
    <dbReference type="NCBI Taxonomy" id="360102"/>
    <lineage>
        <taxon>Bacteria</taxon>
        <taxon>Pseudomonadati</taxon>
        <taxon>Pseudomonadota</taxon>
        <taxon>Gammaproteobacteria</taxon>
        <taxon>Enterobacterales</taxon>
        <taxon>Yersiniaceae</taxon>
        <taxon>Yersinia</taxon>
    </lineage>
</organism>
<gene>
    <name evidence="1" type="ordered locus">YPA_3042</name>
</gene>
<proteinExistence type="predicted"/>
<evidence type="ECO:0000313" key="1">
    <source>
        <dbReference type="EMBL" id="ABG15004.1"/>
    </source>
</evidence>
<dbReference type="RefSeq" id="WP_002211410.1">
    <property type="nucleotide sequence ID" value="NC_008150.1"/>
</dbReference>
<dbReference type="PATRIC" id="fig|360102.15.peg.1747"/>
<sequence>MNGIENHKKTNIFFIVERLYPRDSLAPSVGTVGPSLVQVHRMIYQLTKKQDVFLDGEKVDLSNITLWQRLKSITGGKITTKDSQEVKFAYVLDYAGSEFAAVPIQGLRLEGNTNYFYKKFTKEYKISTPKLLHYGSDTIKNITLHGRSNVSFFMDNGGRNAPTAAAKYNKNTGEISLIKSMHELSKSMQDIKNSGART</sequence>
<dbReference type="GeneID" id="57973878"/>
<protein>
    <submittedName>
        <fullName evidence="1">Uncharacterized protein</fullName>
    </submittedName>
</protein>
<dbReference type="KEGG" id="ypa:YPA_3042"/>
<dbReference type="HOGENOM" id="CLU_120939_0_0_6"/>
<reference evidence="1 2" key="1">
    <citation type="journal article" date="2006" name="J. Bacteriol.">
        <title>Complete genome sequence of Yersinia pestis strains Antiqua and Nepal516: evidence of gene reduction in an emerging pathogen.</title>
        <authorList>
            <person name="Chain P.S."/>
            <person name="Hu P."/>
            <person name="Malfatti S.A."/>
            <person name="Radnedge L."/>
            <person name="Larimer F."/>
            <person name="Vergez L.M."/>
            <person name="Worsham P."/>
            <person name="Chu M.C."/>
            <person name="Andersen G.L."/>
        </authorList>
    </citation>
    <scope>NUCLEOTIDE SEQUENCE [LARGE SCALE GENOMIC DNA]</scope>
    <source>
        <strain evidence="1 2">Antiqua</strain>
    </source>
</reference>
<accession>A0A0E1NWV3</accession>
<dbReference type="Proteomes" id="UP000001971">
    <property type="component" value="Chromosome"/>
</dbReference>
<dbReference type="EMBL" id="CP000308">
    <property type="protein sequence ID" value="ABG15004.1"/>
    <property type="molecule type" value="Genomic_DNA"/>
</dbReference>
<name>A0A0E1NWV3_YERPA</name>
<dbReference type="AlphaFoldDB" id="A0A0E1NWV3"/>